<proteinExistence type="predicted"/>
<feature type="transmembrane region" description="Helical" evidence="1">
    <location>
        <begin position="61"/>
        <end position="78"/>
    </location>
</feature>
<dbReference type="EMBL" id="DWUQ01000097">
    <property type="protein sequence ID" value="HJD44327.1"/>
    <property type="molecule type" value="Genomic_DNA"/>
</dbReference>
<dbReference type="Proteomes" id="UP000823889">
    <property type="component" value="Unassembled WGS sequence"/>
</dbReference>
<keyword evidence="1" id="KW-0472">Membrane</keyword>
<protein>
    <submittedName>
        <fullName evidence="2">Uncharacterized protein</fullName>
    </submittedName>
</protein>
<organism evidence="2 3">
    <name type="scientific">Candidatus Paenalcaligenes intestinipullorum</name>
    <dbReference type="NCBI Taxonomy" id="2838718"/>
    <lineage>
        <taxon>Bacteria</taxon>
        <taxon>Pseudomonadati</taxon>
        <taxon>Pseudomonadota</taxon>
        <taxon>Betaproteobacteria</taxon>
        <taxon>Burkholderiales</taxon>
        <taxon>Alcaligenaceae</taxon>
        <taxon>Paenalcaligenes</taxon>
    </lineage>
</organism>
<evidence type="ECO:0000313" key="2">
    <source>
        <dbReference type="EMBL" id="HJD44327.1"/>
    </source>
</evidence>
<keyword evidence="1" id="KW-0812">Transmembrane</keyword>
<name>A0A9D2U8Z5_9BURK</name>
<keyword evidence="1" id="KW-1133">Transmembrane helix</keyword>
<feature type="transmembrane region" description="Helical" evidence="1">
    <location>
        <begin position="85"/>
        <end position="105"/>
    </location>
</feature>
<dbReference type="AlphaFoldDB" id="A0A9D2U8Z5"/>
<feature type="non-terminal residue" evidence="2">
    <location>
        <position position="106"/>
    </location>
</feature>
<reference evidence="2" key="2">
    <citation type="submission" date="2021-04" db="EMBL/GenBank/DDBJ databases">
        <authorList>
            <person name="Gilroy R."/>
        </authorList>
    </citation>
    <scope>NUCLEOTIDE SEQUENCE</scope>
    <source>
        <strain evidence="2">9264</strain>
    </source>
</reference>
<feature type="transmembrane region" description="Helical" evidence="1">
    <location>
        <begin position="37"/>
        <end position="55"/>
    </location>
</feature>
<evidence type="ECO:0000256" key="1">
    <source>
        <dbReference type="SAM" id="Phobius"/>
    </source>
</evidence>
<accession>A0A9D2U8Z5</accession>
<sequence>MSLVLPHIMALHVNEGCERPWVRQSGRIKQVKGRNKGIALATAPSILIITSRVKILLDKFHLLSMGYVFSLNFFIFFIKKACQGVELVAIVTFLCCTALRVFPYLY</sequence>
<reference evidence="2" key="1">
    <citation type="journal article" date="2021" name="PeerJ">
        <title>Extensive microbial diversity within the chicken gut microbiome revealed by metagenomics and culture.</title>
        <authorList>
            <person name="Gilroy R."/>
            <person name="Ravi A."/>
            <person name="Getino M."/>
            <person name="Pursley I."/>
            <person name="Horton D.L."/>
            <person name="Alikhan N.F."/>
            <person name="Baker D."/>
            <person name="Gharbi K."/>
            <person name="Hall N."/>
            <person name="Watson M."/>
            <person name="Adriaenssens E.M."/>
            <person name="Foster-Nyarko E."/>
            <person name="Jarju S."/>
            <person name="Secka A."/>
            <person name="Antonio M."/>
            <person name="Oren A."/>
            <person name="Chaudhuri R.R."/>
            <person name="La Ragione R."/>
            <person name="Hildebrand F."/>
            <person name="Pallen M.J."/>
        </authorList>
    </citation>
    <scope>NUCLEOTIDE SEQUENCE</scope>
    <source>
        <strain evidence="2">9264</strain>
    </source>
</reference>
<evidence type="ECO:0000313" key="3">
    <source>
        <dbReference type="Proteomes" id="UP000823889"/>
    </source>
</evidence>
<comment type="caution">
    <text evidence="2">The sequence shown here is derived from an EMBL/GenBank/DDBJ whole genome shotgun (WGS) entry which is preliminary data.</text>
</comment>
<gene>
    <name evidence="2" type="ORF">H9906_04770</name>
</gene>